<comment type="caution">
    <text evidence="1">The sequence shown here is derived from an EMBL/GenBank/DDBJ whole genome shotgun (WGS) entry which is preliminary data.</text>
</comment>
<gene>
    <name evidence="1" type="ORF">NOF53_05790</name>
</gene>
<dbReference type="Proteomes" id="UP001524501">
    <property type="component" value="Unassembled WGS sequence"/>
</dbReference>
<dbReference type="Pfam" id="PF12277">
    <property type="entry name" value="DUF3618"/>
    <property type="match status" value="1"/>
</dbReference>
<dbReference type="EMBL" id="JANFQF010000004">
    <property type="protein sequence ID" value="MCQ4118690.1"/>
    <property type="molecule type" value="Genomic_DNA"/>
</dbReference>
<accession>A0ABT1QC49</accession>
<name>A0ABT1QC49_9NOCA</name>
<keyword evidence="2" id="KW-1185">Reference proteome</keyword>
<dbReference type="InterPro" id="IPR022062">
    <property type="entry name" value="DUF3618"/>
</dbReference>
<dbReference type="RefSeq" id="WP_255966322.1">
    <property type="nucleotide sequence ID" value="NZ_JANFQF010000004.1"/>
</dbReference>
<protein>
    <submittedName>
        <fullName evidence="1">DUF3618 domain-containing protein</fullName>
    </submittedName>
</protein>
<evidence type="ECO:0000313" key="1">
    <source>
        <dbReference type="EMBL" id="MCQ4118690.1"/>
    </source>
</evidence>
<proteinExistence type="predicted"/>
<reference evidence="1 2" key="1">
    <citation type="submission" date="2022-07" db="EMBL/GenBank/DDBJ databases">
        <title>Degradation activity of malathion, p-nitrophenol and potential low-temperature adaptation strategy of Rhodococcus sp. FXJ9.536.</title>
        <authorList>
            <person name="Huang J."/>
            <person name="Huang Y."/>
        </authorList>
    </citation>
    <scope>NUCLEOTIDE SEQUENCE [LARGE SCALE GENOMIC DNA]</scope>
    <source>
        <strain evidence="1 2">FXJ9.536</strain>
    </source>
</reference>
<sequence length="73" mass="8200">MPRDTDSIEREIEKARNELASTLDELTVRTNPKRLVEHTKQTLIAKFNEPAVKYGLIAASAVVGLLVLRKALR</sequence>
<organism evidence="1 2">
    <name type="scientific">Rhodococcus tibetensis</name>
    <dbReference type="NCBI Taxonomy" id="2965064"/>
    <lineage>
        <taxon>Bacteria</taxon>
        <taxon>Bacillati</taxon>
        <taxon>Actinomycetota</taxon>
        <taxon>Actinomycetes</taxon>
        <taxon>Mycobacteriales</taxon>
        <taxon>Nocardiaceae</taxon>
        <taxon>Rhodococcus</taxon>
    </lineage>
</organism>
<evidence type="ECO:0000313" key="2">
    <source>
        <dbReference type="Proteomes" id="UP001524501"/>
    </source>
</evidence>